<keyword evidence="10" id="KW-1185">Reference proteome</keyword>
<dbReference type="GO" id="GO:0006094">
    <property type="term" value="P:gluconeogenesis"/>
    <property type="evidence" value="ECO:0007669"/>
    <property type="project" value="UniProtKB-KW"/>
</dbReference>
<dbReference type="Gene3D" id="3.40.50.10490">
    <property type="entry name" value="Glucose-6-phosphate isomerase like protein, domain 1"/>
    <property type="match status" value="1"/>
</dbReference>
<dbReference type="Pfam" id="PF00342">
    <property type="entry name" value="PGI"/>
    <property type="match status" value="1"/>
</dbReference>
<proteinExistence type="inferred from homology"/>
<name>A0A914YG75_9BILA</name>
<keyword evidence="6" id="KW-0413">Isomerase</keyword>
<organism evidence="10 11">
    <name type="scientific">Panagrolaimus superbus</name>
    <dbReference type="NCBI Taxonomy" id="310955"/>
    <lineage>
        <taxon>Eukaryota</taxon>
        <taxon>Metazoa</taxon>
        <taxon>Ecdysozoa</taxon>
        <taxon>Nematoda</taxon>
        <taxon>Chromadorea</taxon>
        <taxon>Rhabditida</taxon>
        <taxon>Tylenchina</taxon>
        <taxon>Panagrolaimomorpha</taxon>
        <taxon>Panagrolaimoidea</taxon>
        <taxon>Panagrolaimidae</taxon>
        <taxon>Panagrolaimus</taxon>
    </lineage>
</organism>
<comment type="similarity">
    <text evidence="2">Belongs to the GPI family.</text>
</comment>
<dbReference type="Proteomes" id="UP000887577">
    <property type="component" value="Unplaced"/>
</dbReference>
<dbReference type="EC" id="5.3.1.9" evidence="3"/>
<evidence type="ECO:0000256" key="1">
    <source>
        <dbReference type="ARBA" id="ARBA00004926"/>
    </source>
</evidence>
<dbReference type="CDD" id="cd05015">
    <property type="entry name" value="SIS_PGI_1"/>
    <property type="match status" value="1"/>
</dbReference>
<accession>A0A914YG75</accession>
<dbReference type="GO" id="GO:0006096">
    <property type="term" value="P:glycolytic process"/>
    <property type="evidence" value="ECO:0007669"/>
    <property type="project" value="UniProtKB-KW"/>
</dbReference>
<sequence length="183" mass="20276">MFNGEKINFTEDRAVLHVALRNRSNRSIQVDGENIAPKVSAVLNHMKDFCNKVISGQWTGYTGQKITDIINIGIGGSDLGPLMVTEALRHYQVGPNVHFVSNVDGTHIAEVLKRVKPETTLFIIASKTFTTQETITNAESAKEWFLATAKDQSAVAKHFVALSTNGPKCREFGIDEANMYVYF</sequence>
<comment type="catalytic activity">
    <reaction evidence="7">
        <text>alpha-D-glucose 6-phosphate = beta-D-fructose 6-phosphate</text>
        <dbReference type="Rhea" id="RHEA:11816"/>
        <dbReference type="ChEBI" id="CHEBI:57634"/>
        <dbReference type="ChEBI" id="CHEBI:58225"/>
        <dbReference type="EC" id="5.3.1.9"/>
    </reaction>
</comment>
<evidence type="ECO:0000256" key="7">
    <source>
        <dbReference type="ARBA" id="ARBA00029321"/>
    </source>
</evidence>
<keyword evidence="5" id="KW-0324">Glycolysis</keyword>
<dbReference type="GO" id="GO:0097367">
    <property type="term" value="F:carbohydrate derivative binding"/>
    <property type="evidence" value="ECO:0007669"/>
    <property type="project" value="InterPro"/>
</dbReference>
<evidence type="ECO:0000313" key="11">
    <source>
        <dbReference type="WBParaSite" id="PSU_v2.g18447.t1"/>
    </source>
</evidence>
<dbReference type="WBParaSite" id="PSU_v2.g18447.t1">
    <property type="protein sequence ID" value="PSU_v2.g18447.t1"/>
    <property type="gene ID" value="PSU_v2.g18447"/>
</dbReference>
<dbReference type="InterPro" id="IPR001672">
    <property type="entry name" value="G6P_Isomerase"/>
</dbReference>
<evidence type="ECO:0000256" key="6">
    <source>
        <dbReference type="ARBA" id="ARBA00023235"/>
    </source>
</evidence>
<evidence type="ECO:0000256" key="8">
    <source>
        <dbReference type="ARBA" id="ARBA00029859"/>
    </source>
</evidence>
<dbReference type="PANTHER" id="PTHR11469:SF1">
    <property type="entry name" value="GLUCOSE-6-PHOSPHATE ISOMERASE"/>
    <property type="match status" value="1"/>
</dbReference>
<dbReference type="SUPFAM" id="SSF53697">
    <property type="entry name" value="SIS domain"/>
    <property type="match status" value="1"/>
</dbReference>
<dbReference type="GO" id="GO:0004347">
    <property type="term" value="F:glucose-6-phosphate isomerase activity"/>
    <property type="evidence" value="ECO:0007669"/>
    <property type="project" value="UniProtKB-EC"/>
</dbReference>
<dbReference type="AlphaFoldDB" id="A0A914YG75"/>
<evidence type="ECO:0000313" key="10">
    <source>
        <dbReference type="Proteomes" id="UP000887577"/>
    </source>
</evidence>
<dbReference type="PROSITE" id="PS51463">
    <property type="entry name" value="P_GLUCOSE_ISOMERASE_3"/>
    <property type="match status" value="1"/>
</dbReference>
<evidence type="ECO:0000256" key="4">
    <source>
        <dbReference type="ARBA" id="ARBA00022432"/>
    </source>
</evidence>
<keyword evidence="4" id="KW-0312">Gluconeogenesis</keyword>
<dbReference type="InterPro" id="IPR035476">
    <property type="entry name" value="SIS_PGI_1"/>
</dbReference>
<dbReference type="GO" id="GO:0005829">
    <property type="term" value="C:cytosol"/>
    <property type="evidence" value="ECO:0007669"/>
    <property type="project" value="TreeGrafter"/>
</dbReference>
<dbReference type="GO" id="GO:0051156">
    <property type="term" value="P:glucose 6-phosphate metabolic process"/>
    <property type="evidence" value="ECO:0007669"/>
    <property type="project" value="TreeGrafter"/>
</dbReference>
<comment type="pathway">
    <text evidence="1">Carbohydrate degradation; glycolysis; D-glyceraldehyde 3-phosphate and glycerone phosphate from D-glucose: step 2/4.</text>
</comment>
<dbReference type="InterPro" id="IPR046348">
    <property type="entry name" value="SIS_dom_sf"/>
</dbReference>
<dbReference type="PANTHER" id="PTHR11469">
    <property type="entry name" value="GLUCOSE-6-PHOSPHATE ISOMERASE"/>
    <property type="match status" value="1"/>
</dbReference>
<dbReference type="GO" id="GO:0048029">
    <property type="term" value="F:monosaccharide binding"/>
    <property type="evidence" value="ECO:0007669"/>
    <property type="project" value="TreeGrafter"/>
</dbReference>
<reference evidence="11" key="1">
    <citation type="submission" date="2022-11" db="UniProtKB">
        <authorList>
            <consortium name="WormBaseParasite"/>
        </authorList>
    </citation>
    <scope>IDENTIFICATION</scope>
</reference>
<evidence type="ECO:0000256" key="9">
    <source>
        <dbReference type="ARBA" id="ARBA00031265"/>
    </source>
</evidence>
<evidence type="ECO:0000256" key="2">
    <source>
        <dbReference type="ARBA" id="ARBA00006604"/>
    </source>
</evidence>
<evidence type="ECO:0000256" key="5">
    <source>
        <dbReference type="ARBA" id="ARBA00023152"/>
    </source>
</evidence>
<evidence type="ECO:0000256" key="3">
    <source>
        <dbReference type="ARBA" id="ARBA00011952"/>
    </source>
</evidence>
<protein>
    <recommendedName>
        <fullName evidence="3">glucose-6-phosphate isomerase</fullName>
        <ecNumber evidence="3">5.3.1.9</ecNumber>
    </recommendedName>
    <alternativeName>
        <fullName evidence="9">Phosphoglucose isomerase</fullName>
    </alternativeName>
    <alternativeName>
        <fullName evidence="8">Phosphohexose isomerase</fullName>
    </alternativeName>
</protein>
<dbReference type="FunFam" id="3.40.50.10490:FF:000004">
    <property type="entry name" value="Glucose-6-phosphate isomerase"/>
    <property type="match status" value="1"/>
</dbReference>